<keyword evidence="3" id="KW-1185">Reference proteome</keyword>
<dbReference type="OrthoDB" id="5638187at2"/>
<gene>
    <name evidence="2" type="ORF">LHA_2225</name>
</gene>
<evidence type="ECO:0000313" key="3">
    <source>
        <dbReference type="Proteomes" id="UP000032803"/>
    </source>
</evidence>
<keyword evidence="1" id="KW-1133">Transmembrane helix</keyword>
<name>A0A0A8UUR5_LEGHA</name>
<reference evidence="3" key="1">
    <citation type="submission" date="2014-09" db="EMBL/GenBank/DDBJ databases">
        <authorList>
            <person name="Gomez-Valero L."/>
        </authorList>
    </citation>
    <scope>NUCLEOTIDE SEQUENCE [LARGE SCALE GENOMIC DNA]</scope>
    <source>
        <strain evidence="3">ATCC35250</strain>
    </source>
</reference>
<dbReference type="AlphaFoldDB" id="A0A0A8UUR5"/>
<dbReference type="Proteomes" id="UP000032803">
    <property type="component" value="Chromosome I"/>
</dbReference>
<keyword evidence="1" id="KW-0812">Transmembrane</keyword>
<dbReference type="PATRIC" id="fig|449.7.peg.236"/>
<dbReference type="HOGENOM" id="CLU_1164703_0_0_6"/>
<dbReference type="RefSeq" id="WP_045106481.1">
    <property type="nucleotide sequence ID" value="NZ_LN681225.1"/>
</dbReference>
<accession>A0A0A8UUR5</accession>
<evidence type="ECO:0000313" key="2">
    <source>
        <dbReference type="EMBL" id="CEK11246.1"/>
    </source>
</evidence>
<sequence>MSFSFFTTAKNVFEQAFDLARYQEEKVTFDPKNPTHTKLLEDSTNLVTTKLKALHSIDSQIATSFTVGTFALGVSVLLAPFGTLAGICYAYGAYQLGQRKAAYAEYTSALENLARCCHWALGDVSNRDAKVIKENSAINNMMNTLYPLTNEAQLRLFISDNIENAYIEKSQEAKQDLSFMEHHLNQEEARLYFKIYGYKQGSFLDILQGIGFAIKNGFQAFGQLFSKKPVEEVSAPLNTM</sequence>
<protein>
    <submittedName>
        <fullName evidence="2">Uncharacterized protein</fullName>
    </submittedName>
</protein>
<evidence type="ECO:0000256" key="1">
    <source>
        <dbReference type="SAM" id="Phobius"/>
    </source>
</evidence>
<dbReference type="KEGG" id="lha:LHA_2225"/>
<proteinExistence type="predicted"/>
<feature type="transmembrane region" description="Helical" evidence="1">
    <location>
        <begin position="70"/>
        <end position="91"/>
    </location>
</feature>
<dbReference type="EMBL" id="LN681225">
    <property type="protein sequence ID" value="CEK11246.1"/>
    <property type="molecule type" value="Genomic_DNA"/>
</dbReference>
<organism evidence="2 3">
    <name type="scientific">Legionella hackeliae</name>
    <dbReference type="NCBI Taxonomy" id="449"/>
    <lineage>
        <taxon>Bacteria</taxon>
        <taxon>Pseudomonadati</taxon>
        <taxon>Pseudomonadota</taxon>
        <taxon>Gammaproteobacteria</taxon>
        <taxon>Legionellales</taxon>
        <taxon>Legionellaceae</taxon>
        <taxon>Legionella</taxon>
    </lineage>
</organism>
<keyword evidence="1" id="KW-0472">Membrane</keyword>